<dbReference type="AlphaFoldDB" id="A0AAN8IGZ3"/>
<gene>
    <name evidence="1" type="ORF">GCK32_019194</name>
</gene>
<comment type="caution">
    <text evidence="1">The sequence shown here is derived from an EMBL/GenBank/DDBJ whole genome shotgun (WGS) entry which is preliminary data.</text>
</comment>
<feature type="non-terminal residue" evidence="1">
    <location>
        <position position="1"/>
    </location>
</feature>
<sequence>EYHFLLAYRLNLIELMTWRSVHQQLLGFLNKQRESREENRNQMRLLGK</sequence>
<name>A0AAN8IGZ3_TRICO</name>
<organism evidence="1 2">
    <name type="scientific">Trichostrongylus colubriformis</name>
    <name type="common">Black scour worm</name>
    <dbReference type="NCBI Taxonomy" id="6319"/>
    <lineage>
        <taxon>Eukaryota</taxon>
        <taxon>Metazoa</taxon>
        <taxon>Ecdysozoa</taxon>
        <taxon>Nematoda</taxon>
        <taxon>Chromadorea</taxon>
        <taxon>Rhabditida</taxon>
        <taxon>Rhabditina</taxon>
        <taxon>Rhabditomorpha</taxon>
        <taxon>Strongyloidea</taxon>
        <taxon>Trichostrongylidae</taxon>
        <taxon>Trichostrongylus</taxon>
    </lineage>
</organism>
<proteinExistence type="predicted"/>
<evidence type="ECO:0000313" key="2">
    <source>
        <dbReference type="Proteomes" id="UP001331761"/>
    </source>
</evidence>
<dbReference type="EMBL" id="WIXE01020697">
    <property type="protein sequence ID" value="KAK5969017.1"/>
    <property type="molecule type" value="Genomic_DNA"/>
</dbReference>
<accession>A0AAN8IGZ3</accession>
<keyword evidence="2" id="KW-1185">Reference proteome</keyword>
<evidence type="ECO:0000313" key="1">
    <source>
        <dbReference type="EMBL" id="KAK5969017.1"/>
    </source>
</evidence>
<reference evidence="1 2" key="1">
    <citation type="submission" date="2019-10" db="EMBL/GenBank/DDBJ databases">
        <title>Assembly and Annotation for the nematode Trichostrongylus colubriformis.</title>
        <authorList>
            <person name="Martin J."/>
        </authorList>
    </citation>
    <scope>NUCLEOTIDE SEQUENCE [LARGE SCALE GENOMIC DNA]</scope>
    <source>
        <strain evidence="1">G859</strain>
        <tissue evidence="1">Whole worm</tissue>
    </source>
</reference>
<protein>
    <submittedName>
        <fullName evidence="1">Uncharacterized protein</fullName>
    </submittedName>
</protein>
<dbReference type="Proteomes" id="UP001331761">
    <property type="component" value="Unassembled WGS sequence"/>
</dbReference>